<evidence type="ECO:0000313" key="7">
    <source>
        <dbReference type="EMBL" id="GAA3749934.1"/>
    </source>
</evidence>
<gene>
    <name evidence="7" type="ORF">GCM10022239_26550</name>
</gene>
<keyword evidence="3 5" id="KW-1133">Transmembrane helix</keyword>
<dbReference type="EMBL" id="BAABAE010000005">
    <property type="protein sequence ID" value="GAA3749934.1"/>
    <property type="molecule type" value="Genomic_DNA"/>
</dbReference>
<evidence type="ECO:0000313" key="8">
    <source>
        <dbReference type="Proteomes" id="UP001501004"/>
    </source>
</evidence>
<dbReference type="Pfam" id="PF12698">
    <property type="entry name" value="ABC2_membrane_3"/>
    <property type="match status" value="1"/>
</dbReference>
<dbReference type="PANTHER" id="PTHR43077:SF5">
    <property type="entry name" value="PHAGE INFECTION PROTEIN"/>
    <property type="match status" value="1"/>
</dbReference>
<dbReference type="NCBIfam" id="TIGR03061">
    <property type="entry name" value="pip_yhgE_Nterm"/>
    <property type="match status" value="1"/>
</dbReference>
<comment type="caution">
    <text evidence="7">The sequence shown here is derived from an EMBL/GenBank/DDBJ whole genome shotgun (WGS) entry which is preliminary data.</text>
</comment>
<protein>
    <recommendedName>
        <fullName evidence="6">ABC-2 type transporter transmembrane domain-containing protein</fullName>
    </recommendedName>
</protein>
<name>A0ABP7FXX8_9MICO</name>
<feature type="transmembrane region" description="Helical" evidence="5">
    <location>
        <begin position="400"/>
        <end position="420"/>
    </location>
</feature>
<dbReference type="InterPro" id="IPR013525">
    <property type="entry name" value="ABC2_TM"/>
</dbReference>
<feature type="transmembrane region" description="Helical" evidence="5">
    <location>
        <begin position="556"/>
        <end position="578"/>
    </location>
</feature>
<feature type="transmembrane region" description="Helical" evidence="5">
    <location>
        <begin position="500"/>
        <end position="521"/>
    </location>
</feature>
<feature type="transmembrane region" description="Helical" evidence="5">
    <location>
        <begin position="470"/>
        <end position="488"/>
    </location>
</feature>
<dbReference type="Proteomes" id="UP001501004">
    <property type="component" value="Unassembled WGS sequence"/>
</dbReference>
<evidence type="ECO:0000259" key="6">
    <source>
        <dbReference type="Pfam" id="PF12698"/>
    </source>
</evidence>
<accession>A0ABP7FXX8</accession>
<evidence type="ECO:0000256" key="4">
    <source>
        <dbReference type="ARBA" id="ARBA00023136"/>
    </source>
</evidence>
<evidence type="ECO:0000256" key="5">
    <source>
        <dbReference type="SAM" id="Phobius"/>
    </source>
</evidence>
<evidence type="ECO:0000256" key="1">
    <source>
        <dbReference type="ARBA" id="ARBA00004141"/>
    </source>
</evidence>
<dbReference type="NCBIfam" id="TIGR03062">
    <property type="entry name" value="pip_yhgE_Cterm"/>
    <property type="match status" value="1"/>
</dbReference>
<dbReference type="Gene3D" id="3.40.1710.10">
    <property type="entry name" value="abc type-2 transporter like domain"/>
    <property type="match status" value="1"/>
</dbReference>
<evidence type="ECO:0000256" key="2">
    <source>
        <dbReference type="ARBA" id="ARBA00022692"/>
    </source>
</evidence>
<comment type="subcellular location">
    <subcellularLocation>
        <location evidence="1">Membrane</location>
        <topology evidence="1">Multi-pass membrane protein</topology>
    </subcellularLocation>
</comment>
<dbReference type="InterPro" id="IPR017500">
    <property type="entry name" value="Phage_infect_YhgE_N"/>
</dbReference>
<reference evidence="8" key="1">
    <citation type="journal article" date="2019" name="Int. J. Syst. Evol. Microbiol.">
        <title>The Global Catalogue of Microorganisms (GCM) 10K type strain sequencing project: providing services to taxonomists for standard genome sequencing and annotation.</title>
        <authorList>
            <consortium name="The Broad Institute Genomics Platform"/>
            <consortium name="The Broad Institute Genome Sequencing Center for Infectious Disease"/>
            <person name="Wu L."/>
            <person name="Ma J."/>
        </authorList>
    </citation>
    <scope>NUCLEOTIDE SEQUENCE [LARGE SCALE GENOMIC DNA]</scope>
    <source>
        <strain evidence="8">JCM 16949</strain>
    </source>
</reference>
<dbReference type="InterPro" id="IPR051328">
    <property type="entry name" value="T7SS_ABC-Transporter"/>
</dbReference>
<organism evidence="7 8">
    <name type="scientific">Leifsonella bigeumensis</name>
    <dbReference type="NCBI Taxonomy" id="433643"/>
    <lineage>
        <taxon>Bacteria</taxon>
        <taxon>Bacillati</taxon>
        <taxon>Actinomycetota</taxon>
        <taxon>Actinomycetes</taxon>
        <taxon>Micrococcales</taxon>
        <taxon>Microbacteriaceae</taxon>
        <taxon>Leifsonella</taxon>
    </lineage>
</organism>
<keyword evidence="2 5" id="KW-0812">Transmembrane</keyword>
<feature type="domain" description="ABC-2 type transporter transmembrane" evidence="6">
    <location>
        <begin position="1"/>
        <end position="116"/>
    </location>
</feature>
<proteinExistence type="predicted"/>
<sequence>MVLVPLAFAGLFVGALSQADTALDRIPAAIVNNDTLVYTTAEDGTRSPMFAGRQLVTELTGGSAGFDWLVTNEAGAKAALAKGDVYAVLTIPDDFSRSILSLSSSDPTRADLGITTDDAHSYLTGALAQSVGESMANTFGTAITAQYIEGVYSSVGRLGASLGDAAGGAEALSGGASDLSSGLSALADGVASAHGGAEDFAAGMRAYTGGVDGLSAGLTRLKAGSAGLGGIGTGVANFTGSVSAIAAQLAVANADLQADPDDATALATVNALSAQLSAAASGGATLSARTTGAISGVSAGIAESAAGAARIASGSADLRSGAESLAAGLGSLTGGASKASAGAGSLAEGATELADGLAAGAAQLPAADGDAAAVSAEVAADPVSLTVTRDNEVSGIGQSISTFFIPLGLWVGALAVFLVLRPVNRRELASTAGNGRLVFDALARAGAVTAAQALLLVALLHTVVGVSWTALPATLGFSLLMAIAFTAFHHLLTIGLGRGGLVVSLFVLAVQVTATGGLYPVQLLATPFQWVSPLLPLTYGMSGMQGIIAGGAPGQVLGAAFVLALFGIGSVLVGLFAIRRTRRAWALGLVPVSVG</sequence>
<evidence type="ECO:0000256" key="3">
    <source>
        <dbReference type="ARBA" id="ARBA00022989"/>
    </source>
</evidence>
<keyword evidence="4 5" id="KW-0472">Membrane</keyword>
<dbReference type="InterPro" id="IPR017501">
    <property type="entry name" value="Phage_infect_YhgE_C"/>
</dbReference>
<keyword evidence="8" id="KW-1185">Reference proteome</keyword>
<feature type="transmembrane region" description="Helical" evidence="5">
    <location>
        <begin position="441"/>
        <end position="464"/>
    </location>
</feature>
<dbReference type="PANTHER" id="PTHR43077">
    <property type="entry name" value="TRANSPORT PERMEASE YVFS-RELATED"/>
    <property type="match status" value="1"/>
</dbReference>